<dbReference type="OrthoDB" id="20837at2"/>
<dbReference type="SUPFAM" id="SSF51905">
    <property type="entry name" value="FAD/NAD(P)-binding domain"/>
    <property type="match status" value="1"/>
</dbReference>
<dbReference type="EMBL" id="CP016268">
    <property type="protein sequence ID" value="ANO51212.1"/>
    <property type="molecule type" value="Genomic_DNA"/>
</dbReference>
<accession>A0A193LFC8</accession>
<dbReference type="InterPro" id="IPR050464">
    <property type="entry name" value="Zeta_carotene_desat/Oxidored"/>
</dbReference>
<dbReference type="InterPro" id="IPR002937">
    <property type="entry name" value="Amino_oxidase"/>
</dbReference>
<gene>
    <name evidence="2" type="ORF">BA177_08355</name>
</gene>
<feature type="domain" description="Amine oxidase" evidence="1">
    <location>
        <begin position="14"/>
        <end position="266"/>
    </location>
</feature>
<dbReference type="STRING" id="1548547.BA177_08355"/>
<keyword evidence="3" id="KW-1185">Reference proteome</keyword>
<dbReference type="Gene3D" id="3.50.50.60">
    <property type="entry name" value="FAD/NAD(P)-binding domain"/>
    <property type="match status" value="1"/>
</dbReference>
<evidence type="ECO:0000313" key="2">
    <source>
        <dbReference type="EMBL" id="ANO51212.1"/>
    </source>
</evidence>
<dbReference type="Proteomes" id="UP000092695">
    <property type="component" value="Chromosome"/>
</dbReference>
<proteinExistence type="predicted"/>
<dbReference type="Gene3D" id="1.10.405.20">
    <property type="match status" value="1"/>
</dbReference>
<dbReference type="PANTHER" id="PTHR42923:SF17">
    <property type="entry name" value="AMINE OXIDASE DOMAIN-CONTAINING PROTEIN"/>
    <property type="match status" value="1"/>
</dbReference>
<dbReference type="KEGG" id="woc:BA177_08355"/>
<dbReference type="Gene3D" id="3.30.70.1990">
    <property type="match status" value="1"/>
</dbReference>
<dbReference type="AlphaFoldDB" id="A0A193LFC8"/>
<dbReference type="RefSeq" id="WP_068615343.1">
    <property type="nucleotide sequence ID" value="NZ_CP016268.1"/>
</dbReference>
<protein>
    <submittedName>
        <fullName evidence="2">FAD-dependent oxidoreductase</fullName>
    </submittedName>
</protein>
<dbReference type="PANTHER" id="PTHR42923">
    <property type="entry name" value="PROTOPORPHYRINOGEN OXIDASE"/>
    <property type="match status" value="1"/>
</dbReference>
<reference evidence="2 3" key="1">
    <citation type="submission" date="2016-06" db="EMBL/GenBank/DDBJ databases">
        <title>Complete genome sequence of a deep-branching marine Gamma Proteobacterium Woeseia oceani type strain XK5.</title>
        <authorList>
            <person name="Mu D."/>
            <person name="Du Z."/>
        </authorList>
    </citation>
    <scope>NUCLEOTIDE SEQUENCE [LARGE SCALE GENOMIC DNA]</scope>
    <source>
        <strain evidence="2 3">XK5</strain>
    </source>
</reference>
<dbReference type="GO" id="GO:0016491">
    <property type="term" value="F:oxidoreductase activity"/>
    <property type="evidence" value="ECO:0007669"/>
    <property type="project" value="InterPro"/>
</dbReference>
<dbReference type="InterPro" id="IPR036188">
    <property type="entry name" value="FAD/NAD-bd_sf"/>
</dbReference>
<organism evidence="2 3">
    <name type="scientific">Woeseia oceani</name>
    <dbReference type="NCBI Taxonomy" id="1548547"/>
    <lineage>
        <taxon>Bacteria</taxon>
        <taxon>Pseudomonadati</taxon>
        <taxon>Pseudomonadota</taxon>
        <taxon>Gammaproteobacteria</taxon>
        <taxon>Woeseiales</taxon>
        <taxon>Woeseiaceae</taxon>
        <taxon>Woeseia</taxon>
    </lineage>
</organism>
<sequence length="425" mass="47554">MKIAIVGSGIAGNTAAYLLRAEHEITVFESAPYVGGHTNTVSVESSIGTLAVDTGFIVFNDRTYPRFNRLLTEIGQDWQPSVMSFSVQSADGGLEYNGASLGSLFAQRRNLLRPSFWRMLRDILRFNREAVEFLSFGNPEETVGAYLAGNGYSAEFIDHYLVPMAAAIWSAEQASVLGMPMLFLARFFQNHGLLQIKDRPQWRVIKGGSRAYVERLTSAHADRIRLNCAVRGITRRADGVYIRSEASAVERFDAVFLACHSDQALALLSDADELEREVLGAMPYQRNEAVLHADTRLMPSRKSCWAAWNYHLPTEPGGLAAVTYNMNILQGLPAPEQYLVSLNSERYIDEQRVLRRIEYEHPVFSLRSHAAQSRHAELNANGQTLFCGAYWRNGFHEDGVESAIAAVRHFEEACANGQRHFRRTG</sequence>
<evidence type="ECO:0000313" key="3">
    <source>
        <dbReference type="Proteomes" id="UP000092695"/>
    </source>
</evidence>
<dbReference type="Pfam" id="PF01593">
    <property type="entry name" value="Amino_oxidase"/>
    <property type="match status" value="1"/>
</dbReference>
<evidence type="ECO:0000259" key="1">
    <source>
        <dbReference type="Pfam" id="PF01593"/>
    </source>
</evidence>
<name>A0A193LFC8_9GAMM</name>